<protein>
    <submittedName>
        <fullName evidence="2">Uncharacterized protein</fullName>
    </submittedName>
</protein>
<reference evidence="2" key="1">
    <citation type="journal article" date="2021" name="Mol. Ecol. Resour.">
        <title>Apolygus lucorum genome provides insights into omnivorousness and mesophyll feeding.</title>
        <authorList>
            <person name="Liu Y."/>
            <person name="Liu H."/>
            <person name="Wang H."/>
            <person name="Huang T."/>
            <person name="Liu B."/>
            <person name="Yang B."/>
            <person name="Yin L."/>
            <person name="Li B."/>
            <person name="Zhang Y."/>
            <person name="Zhang S."/>
            <person name="Jiang F."/>
            <person name="Zhang X."/>
            <person name="Ren Y."/>
            <person name="Wang B."/>
            <person name="Wang S."/>
            <person name="Lu Y."/>
            <person name="Wu K."/>
            <person name="Fan W."/>
            <person name="Wang G."/>
        </authorList>
    </citation>
    <scope>NUCLEOTIDE SEQUENCE</scope>
    <source>
        <strain evidence="2">12Hb</strain>
    </source>
</reference>
<sequence>MAYGGWQTGQDLGCDEDYEDYQPPEEDSMEEEEEEWNPEWSPYEPRTPQGFMNLRESVDFDRMQKMRDYRVRFINARLRCGGTPSGYTTVQPFGHPGVAPTQRTRVCSSRVSRRLDVANADRRRPRKPLRYLKKRFNEGMRRLRGPRQLALPQYADECAACGGPRRCYTGIEEPVDYNCQPRLSRHKYPDLDNSDEYIQYAYMTCLDDDEDGSGW</sequence>
<evidence type="ECO:0000256" key="1">
    <source>
        <dbReference type="SAM" id="MobiDB-lite"/>
    </source>
</evidence>
<dbReference type="EMBL" id="WIXP02000009">
    <property type="protein sequence ID" value="KAF6205044.1"/>
    <property type="molecule type" value="Genomic_DNA"/>
</dbReference>
<organism evidence="2 3">
    <name type="scientific">Apolygus lucorum</name>
    <name type="common">Small green plant bug</name>
    <name type="synonym">Lygocoris lucorum</name>
    <dbReference type="NCBI Taxonomy" id="248454"/>
    <lineage>
        <taxon>Eukaryota</taxon>
        <taxon>Metazoa</taxon>
        <taxon>Ecdysozoa</taxon>
        <taxon>Arthropoda</taxon>
        <taxon>Hexapoda</taxon>
        <taxon>Insecta</taxon>
        <taxon>Pterygota</taxon>
        <taxon>Neoptera</taxon>
        <taxon>Paraneoptera</taxon>
        <taxon>Hemiptera</taxon>
        <taxon>Heteroptera</taxon>
        <taxon>Panheteroptera</taxon>
        <taxon>Cimicomorpha</taxon>
        <taxon>Miridae</taxon>
        <taxon>Mirini</taxon>
        <taxon>Apolygus</taxon>
    </lineage>
</organism>
<proteinExistence type="predicted"/>
<evidence type="ECO:0000313" key="2">
    <source>
        <dbReference type="EMBL" id="KAF6205044.1"/>
    </source>
</evidence>
<feature type="region of interest" description="Disordered" evidence="1">
    <location>
        <begin position="1"/>
        <end position="48"/>
    </location>
</feature>
<dbReference type="AlphaFoldDB" id="A0A6A4JNL3"/>
<accession>A0A6A4JNL3</accession>
<gene>
    <name evidence="2" type="ORF">GE061_019211</name>
</gene>
<feature type="compositionally biased region" description="Acidic residues" evidence="1">
    <location>
        <begin position="13"/>
        <end position="37"/>
    </location>
</feature>
<evidence type="ECO:0000313" key="3">
    <source>
        <dbReference type="Proteomes" id="UP000466442"/>
    </source>
</evidence>
<comment type="caution">
    <text evidence="2">The sequence shown here is derived from an EMBL/GenBank/DDBJ whole genome shotgun (WGS) entry which is preliminary data.</text>
</comment>
<dbReference type="Proteomes" id="UP000466442">
    <property type="component" value="Linkage Group LG9"/>
</dbReference>
<keyword evidence="3" id="KW-1185">Reference proteome</keyword>
<name>A0A6A4JNL3_APOLU</name>